<comment type="caution">
    <text evidence="7">The sequence shown here is derived from an EMBL/GenBank/DDBJ whole genome shotgun (WGS) entry which is preliminary data.</text>
</comment>
<feature type="transmembrane region" description="Helical" evidence="6">
    <location>
        <begin position="199"/>
        <end position="222"/>
    </location>
</feature>
<dbReference type="CDD" id="cd13136">
    <property type="entry name" value="MATE_DinF_like"/>
    <property type="match status" value="1"/>
</dbReference>
<feature type="transmembrane region" description="Helical" evidence="6">
    <location>
        <begin position="411"/>
        <end position="433"/>
    </location>
</feature>
<dbReference type="RefSeq" id="WP_395112210.1">
    <property type="nucleotide sequence ID" value="NZ_JBIMSO010000002.1"/>
</dbReference>
<feature type="transmembrane region" description="Helical" evidence="6">
    <location>
        <begin position="386"/>
        <end position="405"/>
    </location>
</feature>
<accession>A0ABW7JFT3</accession>
<reference evidence="7 8" key="1">
    <citation type="submission" date="2024-10" db="EMBL/GenBank/DDBJ databases">
        <authorList>
            <person name="Riesco R."/>
        </authorList>
    </citation>
    <scope>NUCLEOTIDE SEQUENCE [LARGE SCALE GENOMIC DNA]</scope>
    <source>
        <strain evidence="7 8">NCIMB 15449</strain>
    </source>
</reference>
<evidence type="ECO:0000256" key="3">
    <source>
        <dbReference type="ARBA" id="ARBA00022692"/>
    </source>
</evidence>
<feature type="transmembrane region" description="Helical" evidence="6">
    <location>
        <begin position="138"/>
        <end position="160"/>
    </location>
</feature>
<dbReference type="Pfam" id="PF01554">
    <property type="entry name" value="MatE"/>
    <property type="match status" value="2"/>
</dbReference>
<dbReference type="NCBIfam" id="TIGR00797">
    <property type="entry name" value="matE"/>
    <property type="match status" value="1"/>
</dbReference>
<feature type="transmembrane region" description="Helical" evidence="6">
    <location>
        <begin position="280"/>
        <end position="303"/>
    </location>
</feature>
<gene>
    <name evidence="7" type="ORF">ACHIPZ_01090</name>
</gene>
<feature type="transmembrane region" description="Helical" evidence="6">
    <location>
        <begin position="245"/>
        <end position="268"/>
    </location>
</feature>
<comment type="subcellular location">
    <subcellularLocation>
        <location evidence="1">Membrane</location>
        <topology evidence="1">Multi-pass membrane protein</topology>
    </subcellularLocation>
</comment>
<keyword evidence="4 6" id="KW-1133">Transmembrane helix</keyword>
<feature type="transmembrane region" description="Helical" evidence="6">
    <location>
        <begin position="356"/>
        <end position="374"/>
    </location>
</feature>
<keyword evidence="5 6" id="KW-0472">Membrane</keyword>
<dbReference type="InterPro" id="IPR044644">
    <property type="entry name" value="DinF-like"/>
</dbReference>
<evidence type="ECO:0000256" key="1">
    <source>
        <dbReference type="ARBA" id="ARBA00004141"/>
    </source>
</evidence>
<sequence>MPSNEHSEAIATGAVKPRRIAELALPAFGVLVAEPVYLLFDLAVVGRLGALALAGLAVGGLILTQVSTQLTFLSYGTTARSARFHGAGDRKSAVSEGVSATWLAIGIGVTIVVVMQVLARPVTELIAGGSDIAGEAEAWLRIALFGAPLILISMAGNGWMRGVQDTMRPFRYVVVGLAVSALLCPFLVHGLWIAPHMGLPGSAVANVIGQGIAAVFFVYALIRDGSDLRPHPAVMRAQLVLGRDLIARSLAFQACFLSAAAVAARFGAASVAAHQLVLQLWNFVALALDSLAIAAQSLIGAALGARHADAARTLAWRITRWSSVFAVVLAAGFALTNSVLPGVFTTDDDVIAQTQLAWWFFVAIVPIGGVVFALDGVLLGAGDAPFLRTATLGSAVLGFLPVIWLSLAFDWGLVGIWAGLTAFMLLRMTAVVLRTVSGKWAIPGSDIQTRATAGVGDTPETK</sequence>
<protein>
    <submittedName>
        <fullName evidence="7">MATE family efflux transporter</fullName>
    </submittedName>
</protein>
<feature type="transmembrane region" description="Helical" evidence="6">
    <location>
        <begin position="20"/>
        <end position="40"/>
    </location>
</feature>
<organism evidence="7 8">
    <name type="scientific">Antrihabitans spumae</name>
    <dbReference type="NCBI Taxonomy" id="3373370"/>
    <lineage>
        <taxon>Bacteria</taxon>
        <taxon>Bacillati</taxon>
        <taxon>Actinomycetota</taxon>
        <taxon>Actinomycetes</taxon>
        <taxon>Mycobacteriales</taxon>
        <taxon>Nocardiaceae</taxon>
        <taxon>Antrihabitans</taxon>
    </lineage>
</organism>
<dbReference type="PANTHER" id="PTHR42893:SF46">
    <property type="entry name" value="PROTEIN DETOXIFICATION 44, CHLOROPLASTIC"/>
    <property type="match status" value="1"/>
</dbReference>
<dbReference type="InterPro" id="IPR002528">
    <property type="entry name" value="MATE_fam"/>
</dbReference>
<feature type="transmembrane region" description="Helical" evidence="6">
    <location>
        <begin position="97"/>
        <end position="118"/>
    </location>
</feature>
<evidence type="ECO:0000313" key="8">
    <source>
        <dbReference type="Proteomes" id="UP001609175"/>
    </source>
</evidence>
<feature type="transmembrane region" description="Helical" evidence="6">
    <location>
        <begin position="172"/>
        <end position="193"/>
    </location>
</feature>
<proteinExistence type="inferred from homology"/>
<evidence type="ECO:0000256" key="2">
    <source>
        <dbReference type="ARBA" id="ARBA00010199"/>
    </source>
</evidence>
<evidence type="ECO:0000256" key="6">
    <source>
        <dbReference type="SAM" id="Phobius"/>
    </source>
</evidence>
<feature type="transmembrane region" description="Helical" evidence="6">
    <location>
        <begin position="324"/>
        <end position="344"/>
    </location>
</feature>
<dbReference type="Proteomes" id="UP001609175">
    <property type="component" value="Unassembled WGS sequence"/>
</dbReference>
<evidence type="ECO:0000313" key="7">
    <source>
        <dbReference type="EMBL" id="MFH5206831.1"/>
    </source>
</evidence>
<dbReference type="PANTHER" id="PTHR42893">
    <property type="entry name" value="PROTEIN DETOXIFICATION 44, CHLOROPLASTIC-RELATED"/>
    <property type="match status" value="1"/>
</dbReference>
<keyword evidence="3 6" id="KW-0812">Transmembrane</keyword>
<dbReference type="EMBL" id="JBIMSO010000002">
    <property type="protein sequence ID" value="MFH5206831.1"/>
    <property type="molecule type" value="Genomic_DNA"/>
</dbReference>
<evidence type="ECO:0000256" key="5">
    <source>
        <dbReference type="ARBA" id="ARBA00023136"/>
    </source>
</evidence>
<name>A0ABW7JFT3_9NOCA</name>
<comment type="similarity">
    <text evidence="2">Belongs to the multi antimicrobial extrusion (MATE) (TC 2.A.66.1) family.</text>
</comment>
<feature type="transmembrane region" description="Helical" evidence="6">
    <location>
        <begin position="52"/>
        <end position="76"/>
    </location>
</feature>
<evidence type="ECO:0000256" key="4">
    <source>
        <dbReference type="ARBA" id="ARBA00022989"/>
    </source>
</evidence>